<keyword evidence="1" id="KW-1133">Transmembrane helix</keyword>
<organism evidence="2 3">
    <name type="scientific">Halogranum amylolyticum</name>
    <dbReference type="NCBI Taxonomy" id="660520"/>
    <lineage>
        <taxon>Archaea</taxon>
        <taxon>Methanobacteriati</taxon>
        <taxon>Methanobacteriota</taxon>
        <taxon>Stenosarchaea group</taxon>
        <taxon>Halobacteria</taxon>
        <taxon>Halobacteriales</taxon>
        <taxon>Haloferacaceae</taxon>
    </lineage>
</organism>
<name>A0A1H8MSS5_9EURY</name>
<evidence type="ECO:0000313" key="3">
    <source>
        <dbReference type="Proteomes" id="UP000199126"/>
    </source>
</evidence>
<proteinExistence type="predicted"/>
<evidence type="ECO:0000256" key="1">
    <source>
        <dbReference type="SAM" id="Phobius"/>
    </source>
</evidence>
<reference evidence="3" key="1">
    <citation type="submission" date="2016-10" db="EMBL/GenBank/DDBJ databases">
        <authorList>
            <person name="Varghese N."/>
            <person name="Submissions S."/>
        </authorList>
    </citation>
    <scope>NUCLEOTIDE SEQUENCE [LARGE SCALE GENOMIC DNA]</scope>
    <source>
        <strain evidence="3">CGMCC 1.10121</strain>
    </source>
</reference>
<gene>
    <name evidence="2" type="ORF">SAMN04487948_10161</name>
</gene>
<evidence type="ECO:0000313" key="2">
    <source>
        <dbReference type="EMBL" id="SEO20294.1"/>
    </source>
</evidence>
<sequence length="65" mass="6997">MTPKRTAIAAVSLAFLLTVSLFAHFEASATQVAAVLGVLVSVIAATAVLVVYFRRQNHLFRPNAR</sequence>
<keyword evidence="1" id="KW-0472">Membrane</keyword>
<dbReference type="EMBL" id="FODV01000001">
    <property type="protein sequence ID" value="SEO20294.1"/>
    <property type="molecule type" value="Genomic_DNA"/>
</dbReference>
<dbReference type="Proteomes" id="UP000199126">
    <property type="component" value="Unassembled WGS sequence"/>
</dbReference>
<keyword evidence="3" id="KW-1185">Reference proteome</keyword>
<dbReference type="AlphaFoldDB" id="A0A1H8MSS5"/>
<protein>
    <submittedName>
        <fullName evidence="2">Uncharacterized protein</fullName>
    </submittedName>
</protein>
<keyword evidence="1" id="KW-0812">Transmembrane</keyword>
<accession>A0A1H8MSS5</accession>
<feature type="transmembrane region" description="Helical" evidence="1">
    <location>
        <begin position="32"/>
        <end position="53"/>
    </location>
</feature>